<reference evidence="2" key="1">
    <citation type="journal article" date="2020" name="bioRxiv">
        <title>Chromosome-level reference genome of the European wasp spider Argiope bruennichi: a resource for studies on range expansion and evolutionary adaptation.</title>
        <authorList>
            <person name="Sheffer M.M."/>
            <person name="Hoppe A."/>
            <person name="Krehenwinkel H."/>
            <person name="Uhl G."/>
            <person name="Kuss A.W."/>
            <person name="Jensen L."/>
            <person name="Jensen C."/>
            <person name="Gillespie R.G."/>
            <person name="Hoff K.J."/>
            <person name="Prost S."/>
        </authorList>
    </citation>
    <scope>NUCLEOTIDE SEQUENCE</scope>
</reference>
<dbReference type="InterPro" id="IPR011333">
    <property type="entry name" value="SKP1/BTB/POZ_sf"/>
</dbReference>
<evidence type="ECO:0000259" key="1">
    <source>
        <dbReference type="PROSITE" id="PS50097"/>
    </source>
</evidence>
<protein>
    <recommendedName>
        <fullName evidence="1">BTB domain-containing protein</fullName>
    </recommendedName>
</protein>
<dbReference type="SUPFAM" id="SSF54695">
    <property type="entry name" value="POZ domain"/>
    <property type="match status" value="1"/>
</dbReference>
<evidence type="ECO:0000313" key="2">
    <source>
        <dbReference type="EMBL" id="KAF8777016.1"/>
    </source>
</evidence>
<feature type="domain" description="BTB" evidence="1">
    <location>
        <begin position="423"/>
        <end position="484"/>
    </location>
</feature>
<dbReference type="EMBL" id="JABXBU010002072">
    <property type="protein sequence ID" value="KAF8777016.1"/>
    <property type="molecule type" value="Genomic_DNA"/>
</dbReference>
<dbReference type="InterPro" id="IPR000210">
    <property type="entry name" value="BTB/POZ_dom"/>
</dbReference>
<name>A0A8T0ERF0_ARGBR</name>
<dbReference type="PANTHER" id="PTHR24413">
    <property type="entry name" value="SPECKLE-TYPE POZ PROTEIN"/>
    <property type="match status" value="1"/>
</dbReference>
<dbReference type="Pfam" id="PF00651">
    <property type="entry name" value="BTB"/>
    <property type="match status" value="1"/>
</dbReference>
<gene>
    <name evidence="2" type="ORF">HNY73_013946</name>
</gene>
<feature type="domain" description="BTB" evidence="1">
    <location>
        <begin position="177"/>
        <end position="243"/>
    </location>
</feature>
<dbReference type="Gene3D" id="3.30.710.10">
    <property type="entry name" value="Potassium Channel Kv1.1, Chain A"/>
    <property type="match status" value="2"/>
</dbReference>
<keyword evidence="3" id="KW-1185">Reference proteome</keyword>
<proteinExistence type="predicted"/>
<dbReference type="PROSITE" id="PS50097">
    <property type="entry name" value="BTB"/>
    <property type="match status" value="2"/>
</dbReference>
<evidence type="ECO:0000313" key="3">
    <source>
        <dbReference type="Proteomes" id="UP000807504"/>
    </source>
</evidence>
<comment type="caution">
    <text evidence="2">The sequence shown here is derived from an EMBL/GenBank/DDBJ whole genome shotgun (WGS) entry which is preliminary data.</text>
</comment>
<dbReference type="AlphaFoldDB" id="A0A8T0ERF0"/>
<accession>A0A8T0ERF0</accession>
<organism evidence="2 3">
    <name type="scientific">Argiope bruennichi</name>
    <name type="common">Wasp spider</name>
    <name type="synonym">Aranea bruennichi</name>
    <dbReference type="NCBI Taxonomy" id="94029"/>
    <lineage>
        <taxon>Eukaryota</taxon>
        <taxon>Metazoa</taxon>
        <taxon>Ecdysozoa</taxon>
        <taxon>Arthropoda</taxon>
        <taxon>Chelicerata</taxon>
        <taxon>Arachnida</taxon>
        <taxon>Araneae</taxon>
        <taxon>Araneomorphae</taxon>
        <taxon>Entelegynae</taxon>
        <taxon>Araneoidea</taxon>
        <taxon>Araneidae</taxon>
        <taxon>Argiope</taxon>
    </lineage>
</organism>
<reference evidence="2" key="2">
    <citation type="submission" date="2020-06" db="EMBL/GenBank/DDBJ databases">
        <authorList>
            <person name="Sheffer M."/>
        </authorList>
    </citation>
    <scope>NUCLEOTIDE SEQUENCE</scope>
</reference>
<dbReference type="Proteomes" id="UP000807504">
    <property type="component" value="Unassembled WGS sequence"/>
</dbReference>
<sequence>MSCEVYDKDYLEFYDPDKCIGDLGEKWCKFKWRIYNLQLNPKERFQSPVFTTRLLPKTYWYLEIRLPSPGNLSTMEISLHRLQNYENAVSIIDVIYKVICHEETQISGKETVIYSDEPPWGDGMSFTASFYKSRKNYLTVECRIRPNKNITCGVQHRNLDKTLPIHLRKLLQSGEFYDAIIKIENQELKVHRSILYARLPQLIEKYLEFSTDGRYIFKINDLPVSVVKEMLKYAYTGQAYVDLESVSISKDLLAQYSQNFLQSCCWDDHPFAQTSFNYETDSLSWDLKDVFIKSNLGCKKIDLLRIYPGKEMPKPTMISCNYFLVNTINNQTHELGETETLLSSNITTAKVKTCSFLEVKEGMGILHAKNDSLTLKTDFKFCYGSSKSSIENLYDGQFDLSQCTGCPLLSADMEALFRSSYYSNITVESEDGRQFFVHKEILAARWPASVKLNLKENKRVVIKGSKGQSLHNILLQLYKGTSSV</sequence>